<sequence>MASIKDLSNKFNDLTGVPKILDILPLEIQIDILKCLDYNQLTTLQQTNSQIYKLIKHFENKLARRNFSVLKIGSDHDMFSYSVPMIRYPITEMVSDFQPNKELEKKWEIALNNKIPMYFYLNEDDRNVYVIAESNTCFYRFELFKWPTKIDHLIFARHCFELLSHCHFDEIIFERIVFNPQIFNLIFDDLPIKLNCNIARLLLNNIDYDNQALEVVKNNLVISKMLSFRFIWAAFTTLYEVDKYIFLNFLLNGGANIPLASIYYIGSAIELHKEVIKFAETSYDCSKMVNSIEFQRLEWSMPKFSSRVKLIRQKEYIKGENQHIFLKYETSNVHNSNLVFYIFIWKEVKAETIHRFRIQKLIRASIEK</sequence>
<feature type="domain" description="F-box" evidence="1">
    <location>
        <begin position="18"/>
        <end position="66"/>
    </location>
</feature>
<evidence type="ECO:0000259" key="1">
    <source>
        <dbReference type="PROSITE" id="PS50181"/>
    </source>
</evidence>
<evidence type="ECO:0000313" key="2">
    <source>
        <dbReference type="EMBL" id="CAD2122649.1"/>
    </source>
</evidence>
<comment type="caution">
    <text evidence="2">The sequence shown here is derived from an EMBL/GenBank/DDBJ whole genome shotgun (WGS) entry which is preliminary data.</text>
</comment>
<dbReference type="Pfam" id="PF00646">
    <property type="entry name" value="F-box"/>
    <property type="match status" value="1"/>
</dbReference>
<dbReference type="EMBL" id="CAJEWN010000001">
    <property type="protein sequence ID" value="CAD2122649.1"/>
    <property type="molecule type" value="Genomic_DNA"/>
</dbReference>
<proteinExistence type="predicted"/>
<dbReference type="OrthoDB" id="5281164at2759"/>
<reference evidence="2 3" key="1">
    <citation type="submission" date="2020-08" db="EMBL/GenBank/DDBJ databases">
        <authorList>
            <person name="Koutsovoulos G."/>
            <person name="Danchin GJ E."/>
        </authorList>
    </citation>
    <scope>NUCLEOTIDE SEQUENCE [LARGE SCALE GENOMIC DNA]</scope>
</reference>
<gene>
    <name evidence="2" type="ORF">MENT_LOCUS263</name>
</gene>
<dbReference type="InterPro" id="IPR001810">
    <property type="entry name" value="F-box_dom"/>
</dbReference>
<organism evidence="2 3">
    <name type="scientific">Meloidogyne enterolobii</name>
    <name type="common">Root-knot nematode worm</name>
    <name type="synonym">Meloidogyne mayaguensis</name>
    <dbReference type="NCBI Taxonomy" id="390850"/>
    <lineage>
        <taxon>Eukaryota</taxon>
        <taxon>Metazoa</taxon>
        <taxon>Ecdysozoa</taxon>
        <taxon>Nematoda</taxon>
        <taxon>Chromadorea</taxon>
        <taxon>Rhabditida</taxon>
        <taxon>Tylenchina</taxon>
        <taxon>Tylenchomorpha</taxon>
        <taxon>Tylenchoidea</taxon>
        <taxon>Meloidogynidae</taxon>
        <taxon>Meloidogyninae</taxon>
        <taxon>Meloidogyne</taxon>
    </lineage>
</organism>
<dbReference type="AlphaFoldDB" id="A0A6V7TJ49"/>
<protein>
    <recommendedName>
        <fullName evidence="1">F-box domain-containing protein</fullName>
    </recommendedName>
</protein>
<name>A0A6V7TJ49_MELEN</name>
<evidence type="ECO:0000313" key="3">
    <source>
        <dbReference type="Proteomes" id="UP000580250"/>
    </source>
</evidence>
<dbReference type="PROSITE" id="PS50181">
    <property type="entry name" value="FBOX"/>
    <property type="match status" value="1"/>
</dbReference>
<dbReference type="Proteomes" id="UP000580250">
    <property type="component" value="Unassembled WGS sequence"/>
</dbReference>
<accession>A0A6V7TJ49</accession>